<dbReference type="Pfam" id="PF17966">
    <property type="entry name" value="Muc_B2"/>
    <property type="match status" value="1"/>
</dbReference>
<feature type="region of interest" description="Disordered" evidence="2">
    <location>
        <begin position="1026"/>
        <end position="1084"/>
    </location>
</feature>
<evidence type="ECO:0000256" key="3">
    <source>
        <dbReference type="SAM" id="Phobius"/>
    </source>
</evidence>
<evidence type="ECO:0000256" key="1">
    <source>
        <dbReference type="ARBA" id="ARBA00022737"/>
    </source>
</evidence>
<feature type="domain" description="MucBP" evidence="4">
    <location>
        <begin position="605"/>
        <end position="669"/>
    </location>
</feature>
<dbReference type="InterPro" id="IPR009459">
    <property type="entry name" value="MucBP_dom"/>
</dbReference>
<feature type="compositionally biased region" description="Polar residues" evidence="2">
    <location>
        <begin position="1075"/>
        <end position="1084"/>
    </location>
</feature>
<keyword evidence="3" id="KW-1133">Transmembrane helix</keyword>
<gene>
    <name evidence="7" type="ORF">ACFFLI_02385</name>
</gene>
<organism evidence="7 8">
    <name type="scientific">Lactiplantibacillus modestisalitolerans</name>
    <dbReference type="NCBI Taxonomy" id="1457219"/>
    <lineage>
        <taxon>Bacteria</taxon>
        <taxon>Bacillati</taxon>
        <taxon>Bacillota</taxon>
        <taxon>Bacilli</taxon>
        <taxon>Lactobacillales</taxon>
        <taxon>Lactobacillaceae</taxon>
        <taxon>Lactiplantibacillus</taxon>
    </lineage>
</organism>
<feature type="compositionally biased region" description="Low complexity" evidence="2">
    <location>
        <begin position="1026"/>
        <end position="1045"/>
    </location>
</feature>
<dbReference type="InterPro" id="IPR041558">
    <property type="entry name" value="MucBP_2"/>
</dbReference>
<evidence type="ECO:0000259" key="4">
    <source>
        <dbReference type="Pfam" id="PF06458"/>
    </source>
</evidence>
<dbReference type="EMBL" id="JBHLZY010000005">
    <property type="protein sequence ID" value="MFB9768720.1"/>
    <property type="molecule type" value="Genomic_DNA"/>
</dbReference>
<keyword evidence="3" id="KW-0812">Transmembrane</keyword>
<accession>A0ABV5WRE9</accession>
<evidence type="ECO:0000313" key="7">
    <source>
        <dbReference type="EMBL" id="MFB9768720.1"/>
    </source>
</evidence>
<feature type="region of interest" description="Disordered" evidence="2">
    <location>
        <begin position="48"/>
        <end position="70"/>
    </location>
</feature>
<feature type="domain" description="Mucin binding" evidence="5">
    <location>
        <begin position="677"/>
        <end position="747"/>
    </location>
</feature>
<comment type="caution">
    <text evidence="7">The sequence shown here is derived from an EMBL/GenBank/DDBJ whole genome shotgun (WGS) entry which is preliminary data.</text>
</comment>
<keyword evidence="8" id="KW-1185">Reference proteome</keyword>
<keyword evidence="1" id="KW-0677">Repeat</keyword>
<dbReference type="Gene3D" id="2.60.40.4300">
    <property type="match status" value="1"/>
</dbReference>
<dbReference type="RefSeq" id="WP_137642234.1">
    <property type="nucleotide sequence ID" value="NZ_BJEA01000007.1"/>
</dbReference>
<keyword evidence="3" id="KW-0472">Membrane</keyword>
<dbReference type="Pfam" id="PF06458">
    <property type="entry name" value="MucBP"/>
    <property type="match status" value="3"/>
</dbReference>
<feature type="compositionally biased region" description="Low complexity" evidence="2">
    <location>
        <begin position="978"/>
        <end position="996"/>
    </location>
</feature>
<feature type="domain" description="MucBP" evidence="4">
    <location>
        <begin position="532"/>
        <end position="596"/>
    </location>
</feature>
<dbReference type="Proteomes" id="UP001589691">
    <property type="component" value="Unassembled WGS sequence"/>
</dbReference>
<feature type="domain" description="Mub B2-like" evidence="6">
    <location>
        <begin position="764"/>
        <end position="858"/>
    </location>
</feature>
<proteinExistence type="predicted"/>
<evidence type="ECO:0000256" key="2">
    <source>
        <dbReference type="SAM" id="MobiDB-lite"/>
    </source>
</evidence>
<feature type="region of interest" description="Disordered" evidence="2">
    <location>
        <begin position="82"/>
        <end position="211"/>
    </location>
</feature>
<feature type="domain" description="MucBP" evidence="4">
    <location>
        <begin position="864"/>
        <end position="927"/>
    </location>
</feature>
<protein>
    <submittedName>
        <fullName evidence="7">MucBP domain-containing protein</fullName>
    </submittedName>
</protein>
<evidence type="ECO:0000259" key="6">
    <source>
        <dbReference type="Pfam" id="PF17966"/>
    </source>
</evidence>
<evidence type="ECO:0000259" key="5">
    <source>
        <dbReference type="Pfam" id="PF17965"/>
    </source>
</evidence>
<feature type="compositionally biased region" description="Low complexity" evidence="2">
    <location>
        <begin position="1063"/>
        <end position="1074"/>
    </location>
</feature>
<dbReference type="InterPro" id="IPR041495">
    <property type="entry name" value="Mub_B2"/>
</dbReference>
<name>A0ABV5WRE9_9LACO</name>
<feature type="region of interest" description="Disordered" evidence="2">
    <location>
        <begin position="934"/>
        <end position="996"/>
    </location>
</feature>
<sequence length="1116" mass="114565">MRLEKLQQIQTISQHYLKKPGIRSWAATLIILAGSAGLGTTLYSQPAHASTTSTVTQTVTAPTSGTSTTMTSAALSGATSAATTATTSSTAVPATTSTSTTSTGSTAPTSTTTSTASMAPTSSATTATTSTASTAPTSSAAATSTTSSVTTSSTITITNPTSTGSTATSSSAATTTSSTGSTSTASSAAGSATSAGSTATSGATTGTTTTPISALPNSTVVTFGDSGIESAVQTGLGITTPVTLGDIRNYSGSLPLAIGTDNTPLQLTGTLDGMQYLQCLPTTKTISLVIQSAAKSIDFTPLIPDRFSNLSIMDRYLGSLDLSPLTQISPTTITELQLVGSSSVGGDTEYQTNPYGMTNTQLAQLGPWLTAIDATGHANSYNFDDNSLTNFGPLKNFTKPTYIVAIGQRVNLNVAPTNFIIGQPGQFFATPIVDVQGNTISNKYATTLNGATANATAPTDSPLTMIYPGVYEIPTAYPSSTDPDWFEYGFHGMYPYTGNPADFLNINYVNGTTFRYDVRVYQPATWAKAPVVYLNYVDAASGLAIAPKTAMTGTSVNEAFDFTNDIKSPSDAYVFNPSESSALTGTYLQDPQNLTLSFDRRATNTVTINYLDESGNQIAPSKTLTGYVGDAYSAYPLTITGYTYDQSTVGSAPAIGTYGSTPLTITDVYNPISLERNVVYYDDITQTTLRTDHLSGTYAGTTTYSPTSIIAGYVAKGYLLVSNDFPTADQVFTDLTTPETYTIHLMHQLETLTPTSTDLPSGVQLTRNVTATIQYETTNGTTVAPSQVETVAFTRDAERDLVTGAITYGAWVPVNGTSFASLTAPTISGYSASLTSTEPVTGVTANTPDSTVTVRYAPLPTTGKVTVNYVLAGTTIAVHPATELSGTTATDYQAVAPTIAGYTLVPETTPVLTGQYTAQPQTVTFSYLPIPTSTGATQADTPSDAAGSSIPTGSAATEPVVTPTASSTLPAPLAGTHTLTGSTATPAPASTSVTLSRTSTSGAASVTGHATVSAGGQQISASATASTTGATSATSSSSLTGSTEAPATPISATVTGTPTPLRAPKSSSTPATTSHQLPQTNTNQSAEHATTLLGLLMLAFTTLLGWGKRWLPGRHS</sequence>
<dbReference type="Gene3D" id="3.10.20.470">
    <property type="match status" value="1"/>
</dbReference>
<feature type="compositionally biased region" description="Low complexity" evidence="2">
    <location>
        <begin position="49"/>
        <end position="70"/>
    </location>
</feature>
<reference evidence="7 8" key="1">
    <citation type="submission" date="2024-09" db="EMBL/GenBank/DDBJ databases">
        <authorList>
            <person name="Sun Q."/>
            <person name="Mori K."/>
        </authorList>
    </citation>
    <scope>NUCLEOTIDE SEQUENCE [LARGE SCALE GENOMIC DNA]</scope>
    <source>
        <strain evidence="7 8">TBRC 4576</strain>
    </source>
</reference>
<feature type="transmembrane region" description="Helical" evidence="3">
    <location>
        <begin position="21"/>
        <end position="43"/>
    </location>
</feature>
<dbReference type="Gene3D" id="3.10.20.320">
    <property type="entry name" value="Putative peptidoglycan bound protein (lpxtg motif)"/>
    <property type="match status" value="2"/>
</dbReference>
<dbReference type="Pfam" id="PF17965">
    <property type="entry name" value="MucBP_2"/>
    <property type="match status" value="1"/>
</dbReference>
<evidence type="ECO:0000313" key="8">
    <source>
        <dbReference type="Proteomes" id="UP001589691"/>
    </source>
</evidence>